<sequence>MTEDLKDSQIEIWELSDNQVFQKIHPIYYTSTALYVITCHSPKPNCKSVVDFINTVQCKHGKWMLIDDDDDDDDDDDNDMDVGINQNPR</sequence>
<dbReference type="OrthoDB" id="10257471at2759"/>
<dbReference type="EMBL" id="KQ417824">
    <property type="protein sequence ID" value="KOF90145.1"/>
    <property type="molecule type" value="Genomic_DNA"/>
</dbReference>
<dbReference type="AlphaFoldDB" id="A0A0L8HN20"/>
<accession>A0A0L8HN20</accession>
<evidence type="ECO:0000256" key="1">
    <source>
        <dbReference type="SAM" id="MobiDB-lite"/>
    </source>
</evidence>
<name>A0A0L8HN20_OCTBM</name>
<gene>
    <name evidence="2" type="ORF">OCBIM_22011705mg</name>
</gene>
<proteinExistence type="predicted"/>
<feature type="region of interest" description="Disordered" evidence="1">
    <location>
        <begin position="66"/>
        <end position="89"/>
    </location>
</feature>
<evidence type="ECO:0000313" key="2">
    <source>
        <dbReference type="EMBL" id="KOF90145.1"/>
    </source>
</evidence>
<reference evidence="2" key="1">
    <citation type="submission" date="2015-07" db="EMBL/GenBank/DDBJ databases">
        <title>MeaNS - Measles Nucleotide Surveillance Program.</title>
        <authorList>
            <person name="Tran T."/>
            <person name="Druce J."/>
        </authorList>
    </citation>
    <scope>NUCLEOTIDE SEQUENCE</scope>
    <source>
        <strain evidence="2">UCB-OBI-ISO-001</strain>
        <tissue evidence="2">Gonad</tissue>
    </source>
</reference>
<feature type="compositionally biased region" description="Acidic residues" evidence="1">
    <location>
        <begin position="66"/>
        <end position="80"/>
    </location>
</feature>
<organism evidence="2">
    <name type="scientific">Octopus bimaculoides</name>
    <name type="common">California two-spotted octopus</name>
    <dbReference type="NCBI Taxonomy" id="37653"/>
    <lineage>
        <taxon>Eukaryota</taxon>
        <taxon>Metazoa</taxon>
        <taxon>Spiralia</taxon>
        <taxon>Lophotrochozoa</taxon>
        <taxon>Mollusca</taxon>
        <taxon>Cephalopoda</taxon>
        <taxon>Coleoidea</taxon>
        <taxon>Octopodiformes</taxon>
        <taxon>Octopoda</taxon>
        <taxon>Incirrata</taxon>
        <taxon>Octopodidae</taxon>
        <taxon>Octopus</taxon>
    </lineage>
</organism>
<protein>
    <submittedName>
        <fullName evidence="2">Uncharacterized protein</fullName>
    </submittedName>
</protein>